<evidence type="ECO:0000313" key="3">
    <source>
        <dbReference type="EMBL" id="PZG13517.1"/>
    </source>
</evidence>
<dbReference type="EMBL" id="POTY01000174">
    <property type="protein sequence ID" value="PZG13517.1"/>
    <property type="molecule type" value="Genomic_DNA"/>
</dbReference>
<reference evidence="3 4" key="1">
    <citation type="submission" date="2018-01" db="EMBL/GenBank/DDBJ databases">
        <title>Draft genome sequence of Jishengella sp. NA12.</title>
        <authorList>
            <person name="Sahin N."/>
            <person name="Ay H."/>
            <person name="Saygin H."/>
        </authorList>
    </citation>
    <scope>NUCLEOTIDE SEQUENCE [LARGE SCALE GENOMIC DNA]</scope>
    <source>
        <strain evidence="3 4">NA12</strain>
    </source>
</reference>
<organism evidence="3 4">
    <name type="scientific">Micromonospora craterilacus</name>
    <dbReference type="NCBI Taxonomy" id="1655439"/>
    <lineage>
        <taxon>Bacteria</taxon>
        <taxon>Bacillati</taxon>
        <taxon>Actinomycetota</taxon>
        <taxon>Actinomycetes</taxon>
        <taxon>Micromonosporales</taxon>
        <taxon>Micromonosporaceae</taxon>
        <taxon>Micromonospora</taxon>
    </lineage>
</organism>
<dbReference type="InterPro" id="IPR006827">
    <property type="entry name" value="Lant_deHydtase_N"/>
</dbReference>
<protein>
    <submittedName>
        <fullName evidence="3">Lantibiotic dehydratase</fullName>
    </submittedName>
</protein>
<evidence type="ECO:0000259" key="2">
    <source>
        <dbReference type="Pfam" id="PF14028"/>
    </source>
</evidence>
<dbReference type="NCBIfam" id="TIGR03891">
    <property type="entry name" value="thiopep_ocin"/>
    <property type="match status" value="1"/>
</dbReference>
<name>A0A2W2EVW1_9ACTN</name>
<proteinExistence type="predicted"/>
<dbReference type="RefSeq" id="WP_111216706.1">
    <property type="nucleotide sequence ID" value="NZ_POTY01000174.1"/>
</dbReference>
<feature type="domain" description="Thiopeptide-type bacteriocin biosynthesis" evidence="2">
    <location>
        <begin position="688"/>
        <end position="902"/>
    </location>
</feature>
<dbReference type="Pfam" id="PF14028">
    <property type="entry name" value="Lant_dehydr_C"/>
    <property type="match status" value="1"/>
</dbReference>
<accession>A0A2W2EVW1</accession>
<sequence length="912" mass="100272">MFPTAGAALIRVAAYPSGLTLPAWPDLTSDRPEQWREWLNLVWALPGFAAAVASATPQLAEQISRVVTGGPIPEDRLRRLVGSAVRYLLRWTTRATPFGTFAGVAPVGFGARAAVRWGEAHQAVVRPDGRFFAEHTARAEQDLTVLRGVAVVTNSLGYRRGGMWVLPCARADDDRRWDIEVRLTWPVQVAIRAASSPIMFGELAARIGRLAHAEIDGAERMLASLVKAGALLSALRPAMTVTDPAAYLARHVPIPDPGDRVAVDLRVDVSVTLPPAVLQEAGRAASTLVAVAPHLPGWAEYHRAFIQRWGPGAAVPLRDVLNVLGFPAGYRGSARRVPVVFTARDRLLAQLAQQSALNGCAEVVLDEELIRRLRGDDDRPPIPHTELRFTLAAATPQDLDRGAFTLTVVSGARHAGVSAGRFLHLLTSAELASFQRVYRNLPTALPSAATVQLSGPPLDARLASVARTPELLPVLPVGDFHPDPSLTVADLAVTGDGQRLWLVSRTSGRPVEPLLLNSVLLPGLQQPLMRFLTEIWTAWMAPCSRFEWGHASGLPFLPRVRRGRSVVHPARWIIDRQALPRTAPWPQWRDAWQRHRERHRLPDEILVGDDDVQLRLDLNDTTHLAVLRRHLDRHTRTVVAEAPGPVGWIGDRPAELLLTLTHMQPATRPPRPARAATALQHRPGLSPWLETRLYGRLDDILTDLARRTDHLLPAGWWFLRYPEPEPHLRLRIPLHDADFPGTVRSLAEWAQRLEYDGVLHDYTLHSYRPETRHGTGATLAAAEAVFAADSRAVRQRLTGDRLATAAAGMIAIADGFTGDGLRWLAEHVPHHSGPRLEPAQLDLARTSQRDEGLARALAAYRALAHADGLDLDLVLADLLHLHHARMIGVDIASERHCLRLARTIARTSQATS</sequence>
<keyword evidence="4" id="KW-1185">Reference proteome</keyword>
<comment type="caution">
    <text evidence="3">The sequence shown here is derived from an EMBL/GenBank/DDBJ whole genome shotgun (WGS) entry which is preliminary data.</text>
</comment>
<evidence type="ECO:0000313" key="4">
    <source>
        <dbReference type="Proteomes" id="UP000248924"/>
    </source>
</evidence>
<feature type="domain" description="Lantibiotic dehydratase N-terminal" evidence="1">
    <location>
        <begin position="259"/>
        <end position="627"/>
    </location>
</feature>
<feature type="domain" description="Lantibiotic dehydratase N-terminal" evidence="1">
    <location>
        <begin position="46"/>
        <end position="255"/>
    </location>
</feature>
<gene>
    <name evidence="3" type="ORF">C1I95_23525</name>
</gene>
<dbReference type="Proteomes" id="UP000248924">
    <property type="component" value="Unassembled WGS sequence"/>
</dbReference>
<dbReference type="OrthoDB" id="1273722at2"/>
<dbReference type="Pfam" id="PF04738">
    <property type="entry name" value="Lant_dehydr_N"/>
    <property type="match status" value="2"/>
</dbReference>
<dbReference type="AlphaFoldDB" id="A0A2W2EVW1"/>
<dbReference type="InterPro" id="IPR023809">
    <property type="entry name" value="Thiopep_bacteriocin_synth_dom"/>
</dbReference>
<evidence type="ECO:0000259" key="1">
    <source>
        <dbReference type="Pfam" id="PF04738"/>
    </source>
</evidence>